<dbReference type="Proteomes" id="UP001497623">
    <property type="component" value="Unassembled WGS sequence"/>
</dbReference>
<protein>
    <recommendedName>
        <fullName evidence="3">Conserved oligomeric Golgi complex subunit 1</fullName>
    </recommendedName>
</protein>
<reference evidence="9 10" key="1">
    <citation type="submission" date="2024-05" db="EMBL/GenBank/DDBJ databases">
        <authorList>
            <person name="Wallberg A."/>
        </authorList>
    </citation>
    <scope>NUCLEOTIDE SEQUENCE [LARGE SCALE GENOMIC DNA]</scope>
</reference>
<dbReference type="EMBL" id="CAXKWB010008920">
    <property type="protein sequence ID" value="CAL4093033.1"/>
    <property type="molecule type" value="Genomic_DNA"/>
</dbReference>
<dbReference type="GO" id="GO:0006891">
    <property type="term" value="P:intra-Golgi vesicle-mediated transport"/>
    <property type="evidence" value="ECO:0007669"/>
    <property type="project" value="InterPro"/>
</dbReference>
<dbReference type="InterPro" id="IPR033370">
    <property type="entry name" value="COG1"/>
</dbReference>
<evidence type="ECO:0000256" key="1">
    <source>
        <dbReference type="ARBA" id="ARBA00004395"/>
    </source>
</evidence>
<organism evidence="9 10">
    <name type="scientific">Meganyctiphanes norvegica</name>
    <name type="common">Northern krill</name>
    <name type="synonym">Thysanopoda norvegica</name>
    <dbReference type="NCBI Taxonomy" id="48144"/>
    <lineage>
        <taxon>Eukaryota</taxon>
        <taxon>Metazoa</taxon>
        <taxon>Ecdysozoa</taxon>
        <taxon>Arthropoda</taxon>
        <taxon>Crustacea</taxon>
        <taxon>Multicrustacea</taxon>
        <taxon>Malacostraca</taxon>
        <taxon>Eumalacostraca</taxon>
        <taxon>Eucarida</taxon>
        <taxon>Euphausiacea</taxon>
        <taxon>Euphausiidae</taxon>
        <taxon>Meganyctiphanes</taxon>
    </lineage>
</organism>
<dbReference type="GO" id="GO:0017119">
    <property type="term" value="C:Golgi transport complex"/>
    <property type="evidence" value="ECO:0007669"/>
    <property type="project" value="InterPro"/>
</dbReference>
<sequence length="808" mass="89484">MTTDNDVTTLFEQNSVAQVQEMLKKTRNNIEKKKEDLRIMVGERYRDLIEAADTISEMRESAEAVCGNVRTMEGLCDSLQQRGLIGFKTQNHGTTTERSSVVQNHYSVAVQVKILVSVPEVLWGLTERAQYLPAARLLLLAQYTHTALQLQPPKAKVMTWFPVIERQWSSIAQFRATIVRAASTLISTEIDNQQAVLDGVVAMMLVENCTTTDALDKFLLLRRKALMDALSDKPSTTAKGQICSFVTLFVASLNIIHSLFIKNSTSDTSSSGCSVERRLQEVTVEGDESPLALLQESSLALTFLPHDIATFRPSISTSSQTNTDAIDEKTTVTQWIDGIMKEASISLASLLGRVFQLPMDDIWHFRPDPLRKNGVLQITEDLYTAPLDPWTSIVRSQVTARSRQVITAQLSGAKEAVLQMVERLKEDIISDPRICQEEGDISGFVWSEAVGDLPERIGWTSAATRPLGQTGGLYYKSRGYTSRLQTICRALNSRLTALLEDVQHFSPHSARADNYAGTFILKDFSISSNISEHERTAIEDYTDLCNFLQVKSATIFFELVRELENLGSKQLLEASVKEIASSLAQDHHGWEEVSMVSPPLSPAATVSVVVGRLCHSLPNICSQMQICSAASLLTQPEMLRRVNLGSKVENETWTSVRNEFLSANVRLIDLFLSSLTSQLQTDLDTNFSHLPEGGIAAAITTFPTWEVVEIEEEGEGGNVVKSSIHVPAHPTPGLSQGLARLCTSLNCVALHTITRNSQASLVQKTCEVVTSIYEKILSNKGKINQTEAFQLLFDLRYIQATLLPREAK</sequence>
<gene>
    <name evidence="9" type="ORF">MNOR_LOCUS14703</name>
</gene>
<keyword evidence="4" id="KW-0813">Transport</keyword>
<keyword evidence="6" id="KW-0333">Golgi apparatus</keyword>
<evidence type="ECO:0000256" key="7">
    <source>
        <dbReference type="ARBA" id="ARBA00023136"/>
    </source>
</evidence>
<dbReference type="PANTHER" id="PTHR31658">
    <property type="entry name" value="CONSERVED OLIGOMERIC GOLGI COMPLEX SUBUNIT 1"/>
    <property type="match status" value="1"/>
</dbReference>
<comment type="caution">
    <text evidence="9">The sequence shown here is derived from an EMBL/GenBank/DDBJ whole genome shotgun (WGS) entry which is preliminary data.</text>
</comment>
<evidence type="ECO:0000256" key="6">
    <source>
        <dbReference type="ARBA" id="ARBA00023034"/>
    </source>
</evidence>
<dbReference type="GO" id="GO:0015031">
    <property type="term" value="P:protein transport"/>
    <property type="evidence" value="ECO:0007669"/>
    <property type="project" value="UniProtKB-KW"/>
</dbReference>
<keyword evidence="8" id="KW-0175">Coiled coil</keyword>
<comment type="similarity">
    <text evidence="2">Belongs to the COG1 family.</text>
</comment>
<dbReference type="Pfam" id="PF08700">
    <property type="entry name" value="VPS51_Exo84_N"/>
    <property type="match status" value="1"/>
</dbReference>
<keyword evidence="5" id="KW-0653">Protein transport</keyword>
<feature type="non-terminal residue" evidence="9">
    <location>
        <position position="808"/>
    </location>
</feature>
<feature type="coiled-coil region" evidence="8">
    <location>
        <begin position="16"/>
        <end position="43"/>
    </location>
</feature>
<comment type="subcellular location">
    <subcellularLocation>
        <location evidence="1">Golgi apparatus membrane</location>
        <topology evidence="1">Peripheral membrane protein</topology>
    </subcellularLocation>
</comment>
<accession>A0AAV2QR13</accession>
<name>A0AAV2QR13_MEGNR</name>
<keyword evidence="7" id="KW-0472">Membrane</keyword>
<evidence type="ECO:0000313" key="9">
    <source>
        <dbReference type="EMBL" id="CAL4093033.1"/>
    </source>
</evidence>
<evidence type="ECO:0000256" key="5">
    <source>
        <dbReference type="ARBA" id="ARBA00022927"/>
    </source>
</evidence>
<dbReference type="GO" id="GO:0000139">
    <property type="term" value="C:Golgi membrane"/>
    <property type="evidence" value="ECO:0007669"/>
    <property type="project" value="UniProtKB-SubCell"/>
</dbReference>
<evidence type="ECO:0000256" key="2">
    <source>
        <dbReference type="ARBA" id="ARBA00006653"/>
    </source>
</evidence>
<proteinExistence type="inferred from homology"/>
<evidence type="ECO:0000256" key="8">
    <source>
        <dbReference type="SAM" id="Coils"/>
    </source>
</evidence>
<keyword evidence="10" id="KW-1185">Reference proteome</keyword>
<evidence type="ECO:0000256" key="3">
    <source>
        <dbReference type="ARBA" id="ARBA00020978"/>
    </source>
</evidence>
<dbReference type="PANTHER" id="PTHR31658:SF0">
    <property type="entry name" value="CONSERVED OLIGOMERIC GOLGI COMPLEX SUBUNIT 1"/>
    <property type="match status" value="1"/>
</dbReference>
<dbReference type="AlphaFoldDB" id="A0AAV2QR13"/>
<evidence type="ECO:0000256" key="4">
    <source>
        <dbReference type="ARBA" id="ARBA00022448"/>
    </source>
</evidence>
<evidence type="ECO:0000313" key="10">
    <source>
        <dbReference type="Proteomes" id="UP001497623"/>
    </source>
</evidence>